<dbReference type="InterPro" id="IPR000182">
    <property type="entry name" value="GNAT_dom"/>
</dbReference>
<keyword evidence="2" id="KW-0012">Acyltransferase</keyword>
<dbReference type="AlphaFoldDB" id="A0AAW9SL18"/>
<evidence type="ECO:0000259" key="1">
    <source>
        <dbReference type="PROSITE" id="PS51186"/>
    </source>
</evidence>
<dbReference type="Proteomes" id="UP001428774">
    <property type="component" value="Unassembled WGS sequence"/>
</dbReference>
<evidence type="ECO:0000313" key="2">
    <source>
        <dbReference type="EMBL" id="MEN9060676.1"/>
    </source>
</evidence>
<dbReference type="Gene3D" id="3.40.630.30">
    <property type="match status" value="1"/>
</dbReference>
<dbReference type="InterPro" id="IPR016181">
    <property type="entry name" value="Acyl_CoA_acyltransferase"/>
</dbReference>
<dbReference type="GO" id="GO:0016747">
    <property type="term" value="F:acyltransferase activity, transferring groups other than amino-acyl groups"/>
    <property type="evidence" value="ECO:0007669"/>
    <property type="project" value="InterPro"/>
</dbReference>
<dbReference type="RefSeq" id="WP_347165831.1">
    <property type="nucleotide sequence ID" value="NZ_JBDNCH010000002.1"/>
</dbReference>
<comment type="caution">
    <text evidence="2">The sequence shown here is derived from an EMBL/GenBank/DDBJ whole genome shotgun (WGS) entry which is preliminary data.</text>
</comment>
<feature type="domain" description="N-acetyltransferase" evidence="1">
    <location>
        <begin position="1"/>
        <end position="137"/>
    </location>
</feature>
<proteinExistence type="predicted"/>
<dbReference type="EMBL" id="JBDNCH010000002">
    <property type="protein sequence ID" value="MEN9060676.1"/>
    <property type="molecule type" value="Genomic_DNA"/>
</dbReference>
<gene>
    <name evidence="2" type="ORF">ABFB10_06150</name>
</gene>
<accession>A0AAW9SL18</accession>
<organism evidence="2 3">
    <name type="scientific">Ponticoccus litoralis</name>
    <dbReference type="NCBI Taxonomy" id="422297"/>
    <lineage>
        <taxon>Bacteria</taxon>
        <taxon>Pseudomonadati</taxon>
        <taxon>Pseudomonadota</taxon>
        <taxon>Alphaproteobacteria</taxon>
        <taxon>Rhodobacterales</taxon>
        <taxon>Roseobacteraceae</taxon>
        <taxon>Ponticoccus</taxon>
    </lineage>
</organism>
<sequence length="137" mass="14813">MTPEALAALSARAYRHMAPWSAQAFAETLARPHALLTTTEHAFVLGLVVAGEAEILALAADPDHQRQGAASAALTGFHAAAAARDATRVLLEVAAANTPARAFYSRHRYREIGLRRGYYRRPDQPPDDAVLMDRALP</sequence>
<protein>
    <submittedName>
        <fullName evidence="2">GNAT family N-acetyltransferase</fullName>
        <ecNumber evidence="2">2.3.1.-</ecNumber>
    </submittedName>
</protein>
<evidence type="ECO:0000313" key="3">
    <source>
        <dbReference type="Proteomes" id="UP001428774"/>
    </source>
</evidence>
<dbReference type="SUPFAM" id="SSF55729">
    <property type="entry name" value="Acyl-CoA N-acyltransferases (Nat)"/>
    <property type="match status" value="1"/>
</dbReference>
<dbReference type="EC" id="2.3.1.-" evidence="2"/>
<keyword evidence="3" id="KW-1185">Reference proteome</keyword>
<dbReference type="Pfam" id="PF00583">
    <property type="entry name" value="Acetyltransf_1"/>
    <property type="match status" value="1"/>
</dbReference>
<keyword evidence="2" id="KW-0808">Transferase</keyword>
<name>A0AAW9SL18_9RHOB</name>
<reference evidence="2 3" key="1">
    <citation type="submission" date="2024-05" db="EMBL/GenBank/DDBJ databases">
        <title>Genome sequence of Ponticoccus litoralis KCCM 90028.</title>
        <authorList>
            <person name="Kim J.M."/>
            <person name="Lee J.K."/>
            <person name="Choi B.J."/>
            <person name="Bayburt H."/>
            <person name="Baek J.H."/>
            <person name="Jeon C.O."/>
        </authorList>
    </citation>
    <scope>NUCLEOTIDE SEQUENCE [LARGE SCALE GENOMIC DNA]</scope>
    <source>
        <strain evidence="2 3">KCCM 90028</strain>
    </source>
</reference>
<dbReference type="PROSITE" id="PS51186">
    <property type="entry name" value="GNAT"/>
    <property type="match status" value="1"/>
</dbReference>